<dbReference type="InterPro" id="IPR006143">
    <property type="entry name" value="RND_pump_MFP"/>
</dbReference>
<evidence type="ECO:0000256" key="3">
    <source>
        <dbReference type="SAM" id="MobiDB-lite"/>
    </source>
</evidence>
<dbReference type="EMBL" id="JACQAY010000208">
    <property type="protein sequence ID" value="MBI3539903.1"/>
    <property type="molecule type" value="Genomic_DNA"/>
</dbReference>
<keyword evidence="2" id="KW-0175">Coiled coil</keyword>
<dbReference type="PANTHER" id="PTHR30469:SF33">
    <property type="entry name" value="SLR1207 PROTEIN"/>
    <property type="match status" value="1"/>
</dbReference>
<name>A0A9D6QMM0_UNCEI</name>
<feature type="domain" description="Multidrug resistance protein MdtA-like alpha-helical hairpin" evidence="4">
    <location>
        <begin position="100"/>
        <end position="168"/>
    </location>
</feature>
<accession>A0A9D6QMM0</accession>
<feature type="compositionally biased region" description="Gly residues" evidence="3">
    <location>
        <begin position="319"/>
        <end position="359"/>
    </location>
</feature>
<dbReference type="Proteomes" id="UP000807850">
    <property type="component" value="Unassembled WGS sequence"/>
</dbReference>
<feature type="non-terminal residue" evidence="7">
    <location>
        <position position="359"/>
    </location>
</feature>
<evidence type="ECO:0000259" key="6">
    <source>
        <dbReference type="Pfam" id="PF25954"/>
    </source>
</evidence>
<dbReference type="SUPFAM" id="SSF111369">
    <property type="entry name" value="HlyD-like secretion proteins"/>
    <property type="match status" value="1"/>
</dbReference>
<dbReference type="GO" id="GO:1990281">
    <property type="term" value="C:efflux pump complex"/>
    <property type="evidence" value="ECO:0007669"/>
    <property type="project" value="TreeGrafter"/>
</dbReference>
<dbReference type="Gene3D" id="2.40.30.170">
    <property type="match status" value="1"/>
</dbReference>
<comment type="caution">
    <text evidence="7">The sequence shown here is derived from an EMBL/GenBank/DDBJ whole genome shotgun (WGS) entry which is preliminary data.</text>
</comment>
<dbReference type="NCBIfam" id="TIGR01730">
    <property type="entry name" value="RND_mfp"/>
    <property type="match status" value="1"/>
</dbReference>
<feature type="domain" description="Multidrug resistance protein MdtA-like barrel-sandwich hybrid" evidence="5">
    <location>
        <begin position="59"/>
        <end position="196"/>
    </location>
</feature>
<dbReference type="Gene3D" id="2.40.50.100">
    <property type="match status" value="1"/>
</dbReference>
<dbReference type="Pfam" id="PF25876">
    <property type="entry name" value="HH_MFP_RND"/>
    <property type="match status" value="1"/>
</dbReference>
<feature type="region of interest" description="Disordered" evidence="3">
    <location>
        <begin position="302"/>
        <end position="359"/>
    </location>
</feature>
<evidence type="ECO:0000259" key="5">
    <source>
        <dbReference type="Pfam" id="PF25917"/>
    </source>
</evidence>
<dbReference type="InterPro" id="IPR058792">
    <property type="entry name" value="Beta-barrel_RND_2"/>
</dbReference>
<organism evidence="7 8">
    <name type="scientific">Eiseniibacteriota bacterium</name>
    <dbReference type="NCBI Taxonomy" id="2212470"/>
    <lineage>
        <taxon>Bacteria</taxon>
        <taxon>Candidatus Eiseniibacteriota</taxon>
    </lineage>
</organism>
<evidence type="ECO:0000256" key="2">
    <source>
        <dbReference type="SAM" id="Coils"/>
    </source>
</evidence>
<dbReference type="InterPro" id="IPR058624">
    <property type="entry name" value="MdtA-like_HH"/>
</dbReference>
<evidence type="ECO:0000256" key="1">
    <source>
        <dbReference type="ARBA" id="ARBA00009477"/>
    </source>
</evidence>
<reference evidence="7" key="1">
    <citation type="submission" date="2020-07" db="EMBL/GenBank/DDBJ databases">
        <title>Huge and variable diversity of episymbiotic CPR bacteria and DPANN archaea in groundwater ecosystems.</title>
        <authorList>
            <person name="He C.Y."/>
            <person name="Keren R."/>
            <person name="Whittaker M."/>
            <person name="Farag I.F."/>
            <person name="Doudna J."/>
            <person name="Cate J.H.D."/>
            <person name="Banfield J.F."/>
        </authorList>
    </citation>
    <scope>NUCLEOTIDE SEQUENCE</scope>
    <source>
        <strain evidence="7">NC_groundwater_928_Pr1_S-0.2um_72_17</strain>
    </source>
</reference>
<protein>
    <submittedName>
        <fullName evidence="7">Efflux RND transporter periplasmic adaptor subunit</fullName>
    </submittedName>
</protein>
<dbReference type="Pfam" id="PF25917">
    <property type="entry name" value="BSH_RND"/>
    <property type="match status" value="1"/>
</dbReference>
<dbReference type="AlphaFoldDB" id="A0A9D6QMM0"/>
<evidence type="ECO:0000313" key="7">
    <source>
        <dbReference type="EMBL" id="MBI3539903.1"/>
    </source>
</evidence>
<dbReference type="Pfam" id="PF25954">
    <property type="entry name" value="Beta-barrel_RND_2"/>
    <property type="match status" value="1"/>
</dbReference>
<dbReference type="GO" id="GO:0015562">
    <property type="term" value="F:efflux transmembrane transporter activity"/>
    <property type="evidence" value="ECO:0007669"/>
    <property type="project" value="TreeGrafter"/>
</dbReference>
<proteinExistence type="inferred from homology"/>
<feature type="coiled-coil region" evidence="2">
    <location>
        <begin position="137"/>
        <end position="171"/>
    </location>
</feature>
<gene>
    <name evidence="7" type="ORF">HY076_06490</name>
</gene>
<comment type="similarity">
    <text evidence="1">Belongs to the membrane fusion protein (MFP) (TC 8.A.1) family.</text>
</comment>
<dbReference type="Gene3D" id="1.10.287.470">
    <property type="entry name" value="Helix hairpin bin"/>
    <property type="match status" value="1"/>
</dbReference>
<evidence type="ECO:0000313" key="8">
    <source>
        <dbReference type="Proteomes" id="UP000807850"/>
    </source>
</evidence>
<sequence length="359" mass="37895">MNRSRWILVAAVAAIAVLGALWWRSRAAGAAPRYRTVEIDRGNVESVVSATGTIKPVVQVTVGSQVSGTVEKINADYNSRVRAGEVILQLEQSSFRAREVQAEAAVAKAAAGVRDGERQLARSQELFKQSYVSQADLDNATVTLQQRKADLQQTEAQLQSAKVDLDHTTIRAPIDGVVIARSVDVGQTVAASLQAPQLFLIANDLTQMQVETKIDEADIGQIRPGLPVSFTVDAFPDREFDGQVSQVRLEPVTDQNVVTYTTVIRTANQDLKLRPGMTANVTVRIEKRTDVLRVPNAALRFRPPSNGDARTPGGAMAAGVGGGDGGAGGRKGGAPGDSSRGGGMGQRGGGMGQRGGGMG</sequence>
<feature type="domain" description="CusB-like beta-barrel" evidence="6">
    <location>
        <begin position="210"/>
        <end position="284"/>
    </location>
</feature>
<evidence type="ECO:0000259" key="4">
    <source>
        <dbReference type="Pfam" id="PF25876"/>
    </source>
</evidence>
<dbReference type="InterPro" id="IPR058625">
    <property type="entry name" value="MdtA-like_BSH"/>
</dbReference>
<dbReference type="PANTHER" id="PTHR30469">
    <property type="entry name" value="MULTIDRUG RESISTANCE PROTEIN MDTA"/>
    <property type="match status" value="1"/>
</dbReference>